<organism evidence="1 2">
    <name type="scientific">Suillus luteus UH-Slu-Lm8-n1</name>
    <dbReference type="NCBI Taxonomy" id="930992"/>
    <lineage>
        <taxon>Eukaryota</taxon>
        <taxon>Fungi</taxon>
        <taxon>Dikarya</taxon>
        <taxon>Basidiomycota</taxon>
        <taxon>Agaricomycotina</taxon>
        <taxon>Agaricomycetes</taxon>
        <taxon>Agaricomycetidae</taxon>
        <taxon>Boletales</taxon>
        <taxon>Suillineae</taxon>
        <taxon>Suillaceae</taxon>
        <taxon>Suillus</taxon>
    </lineage>
</organism>
<protein>
    <submittedName>
        <fullName evidence="1">Uncharacterized protein</fullName>
    </submittedName>
</protein>
<name>A0A0C9ZSZ0_9AGAM</name>
<evidence type="ECO:0000313" key="2">
    <source>
        <dbReference type="Proteomes" id="UP000054485"/>
    </source>
</evidence>
<dbReference type="Proteomes" id="UP000054485">
    <property type="component" value="Unassembled WGS sequence"/>
</dbReference>
<gene>
    <name evidence="1" type="ORF">CY34DRAFT_814334</name>
</gene>
<evidence type="ECO:0000313" key="1">
    <source>
        <dbReference type="EMBL" id="KIK32396.1"/>
    </source>
</evidence>
<dbReference type="EMBL" id="KN836258">
    <property type="protein sequence ID" value="KIK32396.1"/>
    <property type="molecule type" value="Genomic_DNA"/>
</dbReference>
<reference evidence="2" key="2">
    <citation type="submission" date="2015-01" db="EMBL/GenBank/DDBJ databases">
        <title>Evolutionary Origins and Diversification of the Mycorrhizal Mutualists.</title>
        <authorList>
            <consortium name="DOE Joint Genome Institute"/>
            <consortium name="Mycorrhizal Genomics Consortium"/>
            <person name="Kohler A."/>
            <person name="Kuo A."/>
            <person name="Nagy L.G."/>
            <person name="Floudas D."/>
            <person name="Copeland A."/>
            <person name="Barry K.W."/>
            <person name="Cichocki N."/>
            <person name="Veneault-Fourrey C."/>
            <person name="LaButti K."/>
            <person name="Lindquist E.A."/>
            <person name="Lipzen A."/>
            <person name="Lundell T."/>
            <person name="Morin E."/>
            <person name="Murat C."/>
            <person name="Riley R."/>
            <person name="Ohm R."/>
            <person name="Sun H."/>
            <person name="Tunlid A."/>
            <person name="Henrissat B."/>
            <person name="Grigoriev I.V."/>
            <person name="Hibbett D.S."/>
            <person name="Martin F."/>
        </authorList>
    </citation>
    <scope>NUCLEOTIDE SEQUENCE [LARGE SCALE GENOMIC DNA]</scope>
    <source>
        <strain evidence="2">UH-Slu-Lm8-n1</strain>
    </source>
</reference>
<reference evidence="1 2" key="1">
    <citation type="submission" date="2014-04" db="EMBL/GenBank/DDBJ databases">
        <authorList>
            <consortium name="DOE Joint Genome Institute"/>
            <person name="Kuo A."/>
            <person name="Ruytinx J."/>
            <person name="Rineau F."/>
            <person name="Colpaert J."/>
            <person name="Kohler A."/>
            <person name="Nagy L.G."/>
            <person name="Floudas D."/>
            <person name="Copeland A."/>
            <person name="Barry K.W."/>
            <person name="Cichocki N."/>
            <person name="Veneault-Fourrey C."/>
            <person name="LaButti K."/>
            <person name="Lindquist E.A."/>
            <person name="Lipzen A."/>
            <person name="Lundell T."/>
            <person name="Morin E."/>
            <person name="Murat C."/>
            <person name="Sun H."/>
            <person name="Tunlid A."/>
            <person name="Henrissat B."/>
            <person name="Grigoriev I.V."/>
            <person name="Hibbett D.S."/>
            <person name="Martin F."/>
            <person name="Nordberg H.P."/>
            <person name="Cantor M.N."/>
            <person name="Hua S.X."/>
        </authorList>
    </citation>
    <scope>NUCLEOTIDE SEQUENCE [LARGE SCALE GENOMIC DNA]</scope>
    <source>
        <strain evidence="1 2">UH-Slu-Lm8-n1</strain>
    </source>
</reference>
<dbReference type="HOGENOM" id="CLU_2607582_0_0_1"/>
<accession>A0A0C9ZSZ0</accession>
<sequence length="79" mass="8965">MYLFKTSLVDGDQDDKFLDPFDLIDKADAGIQTVVLYPEGVESRYTQTGADRERVSHGAFRVRELQDIERLQVQDANSA</sequence>
<proteinExistence type="predicted"/>
<dbReference type="AlphaFoldDB" id="A0A0C9ZSZ0"/>
<dbReference type="InParanoid" id="A0A0C9ZSZ0"/>
<keyword evidence="2" id="KW-1185">Reference proteome</keyword>